<organism evidence="2 3">
    <name type="scientific">Grifola frondosa</name>
    <name type="common">Maitake</name>
    <name type="synonym">Polyporus frondosus</name>
    <dbReference type="NCBI Taxonomy" id="5627"/>
    <lineage>
        <taxon>Eukaryota</taxon>
        <taxon>Fungi</taxon>
        <taxon>Dikarya</taxon>
        <taxon>Basidiomycota</taxon>
        <taxon>Agaricomycotina</taxon>
        <taxon>Agaricomycetes</taxon>
        <taxon>Polyporales</taxon>
        <taxon>Grifolaceae</taxon>
        <taxon>Grifola</taxon>
    </lineage>
</organism>
<proteinExistence type="predicted"/>
<feature type="region of interest" description="Disordered" evidence="1">
    <location>
        <begin position="1"/>
        <end position="23"/>
    </location>
</feature>
<sequence length="119" mass="13135">MISTGNIWGTFTGRDGKSNDGEVEMKTGAIPAKLAPSLPRSLSPPLYSSRNISGSGSIFPSFYPIHLSASSSLRSQATTTYRFEAVLIRRARHPHRPVERVRVFLFRVHICVSSIFAKT</sequence>
<dbReference type="AlphaFoldDB" id="A0A1C7LQM0"/>
<dbReference type="Proteomes" id="UP000092993">
    <property type="component" value="Unassembled WGS sequence"/>
</dbReference>
<protein>
    <submittedName>
        <fullName evidence="2">Uncharacterized protein</fullName>
    </submittedName>
</protein>
<dbReference type="EMBL" id="LUGG01000031">
    <property type="protein sequence ID" value="OBZ66516.1"/>
    <property type="molecule type" value="Genomic_DNA"/>
</dbReference>
<comment type="caution">
    <text evidence="2">The sequence shown here is derived from an EMBL/GenBank/DDBJ whole genome shotgun (WGS) entry which is preliminary data.</text>
</comment>
<feature type="compositionally biased region" description="Basic and acidic residues" evidence="1">
    <location>
        <begin position="14"/>
        <end position="23"/>
    </location>
</feature>
<evidence type="ECO:0000313" key="3">
    <source>
        <dbReference type="Proteomes" id="UP000092993"/>
    </source>
</evidence>
<reference evidence="2 3" key="1">
    <citation type="submission" date="2016-03" db="EMBL/GenBank/DDBJ databases">
        <title>Whole genome sequencing of Grifola frondosa 9006-11.</title>
        <authorList>
            <person name="Min B."/>
            <person name="Park H."/>
            <person name="Kim J.-G."/>
            <person name="Cho H."/>
            <person name="Oh Y.-L."/>
            <person name="Kong W.-S."/>
            <person name="Choi I.-G."/>
        </authorList>
    </citation>
    <scope>NUCLEOTIDE SEQUENCE [LARGE SCALE GENOMIC DNA]</scope>
    <source>
        <strain evidence="2 3">9006-11</strain>
    </source>
</reference>
<keyword evidence="3" id="KW-1185">Reference proteome</keyword>
<evidence type="ECO:0000256" key="1">
    <source>
        <dbReference type="SAM" id="MobiDB-lite"/>
    </source>
</evidence>
<name>A0A1C7LQM0_GRIFR</name>
<gene>
    <name evidence="2" type="ORF">A0H81_13531</name>
</gene>
<accession>A0A1C7LQM0</accession>
<evidence type="ECO:0000313" key="2">
    <source>
        <dbReference type="EMBL" id="OBZ66516.1"/>
    </source>
</evidence>